<dbReference type="EMBL" id="JYDC01000063">
    <property type="protein sequence ID" value="KZL38738.1"/>
    <property type="molecule type" value="Genomic_DNA"/>
</dbReference>
<dbReference type="RefSeq" id="WP_063285580.1">
    <property type="nucleotide sequence ID" value="NZ_JYDC01000063.1"/>
</dbReference>
<protein>
    <submittedName>
        <fullName evidence="3">Oxidoreductase</fullName>
    </submittedName>
</protein>
<dbReference type="Proteomes" id="UP000076480">
    <property type="component" value="Unassembled WGS sequence"/>
</dbReference>
<name>A0A166GDM4_SECCO</name>
<evidence type="ECO:0000256" key="1">
    <source>
        <dbReference type="SAM" id="Coils"/>
    </source>
</evidence>
<evidence type="ECO:0000313" key="4">
    <source>
        <dbReference type="Proteomes" id="UP000076480"/>
    </source>
</evidence>
<keyword evidence="4" id="KW-1185">Reference proteome</keyword>
<dbReference type="PATRIC" id="fig|33960.6.peg.3009"/>
<comment type="caution">
    <text evidence="3">The sequence shown here is derived from an EMBL/GenBank/DDBJ whole genome shotgun (WGS) entry which is preliminary data.</text>
</comment>
<gene>
    <name evidence="3" type="ORF">TY91_11835</name>
</gene>
<keyword evidence="2" id="KW-0812">Transmembrane</keyword>
<dbReference type="OrthoDB" id="2144135at2"/>
<feature type="coiled-coil region" evidence="1">
    <location>
        <begin position="114"/>
        <end position="141"/>
    </location>
</feature>
<accession>A0A166GDM4</accession>
<reference evidence="3 4" key="1">
    <citation type="submission" date="2015-02" db="EMBL/GenBank/DDBJ databases">
        <title>Draft genome sequence of Lactobacillus collinoides CUPV2371 isolated from a natural cider, the first genome sequence of a strain of this species.</title>
        <authorList>
            <person name="Puertas A.I."/>
            <person name="Spano G."/>
            <person name="Capozzi V."/>
            <person name="Lamontanara A."/>
            <person name="Orru L."/>
            <person name="Duenas M.T."/>
        </authorList>
    </citation>
    <scope>NUCLEOTIDE SEQUENCE [LARGE SCALE GENOMIC DNA]</scope>
    <source>
        <strain evidence="3 4">237</strain>
    </source>
</reference>
<keyword evidence="2" id="KW-1133">Transmembrane helix</keyword>
<evidence type="ECO:0000256" key="2">
    <source>
        <dbReference type="SAM" id="Phobius"/>
    </source>
</evidence>
<sequence length="158" mass="16500">MDVQNISEAVIAIVVAIIGVMTPYLAKFIKSNKTAQTLVDILPTLAKDAVVAMQKLGVTTYIEGVVKKSKAAKIVEAALKKLGFTETDETTVTNAVESAYASLTADGTLATYTQATAETEVEEKTDELKAAQAAVVTAQAALAQVQASVTTDTTTTTN</sequence>
<dbReference type="AlphaFoldDB" id="A0A166GDM4"/>
<evidence type="ECO:0000313" key="3">
    <source>
        <dbReference type="EMBL" id="KZL38738.1"/>
    </source>
</evidence>
<organism evidence="3 4">
    <name type="scientific">Secundilactobacillus collinoides</name>
    <name type="common">Lactobacillus collinoides</name>
    <dbReference type="NCBI Taxonomy" id="33960"/>
    <lineage>
        <taxon>Bacteria</taxon>
        <taxon>Bacillati</taxon>
        <taxon>Bacillota</taxon>
        <taxon>Bacilli</taxon>
        <taxon>Lactobacillales</taxon>
        <taxon>Lactobacillaceae</taxon>
        <taxon>Secundilactobacillus</taxon>
    </lineage>
</organism>
<feature type="transmembrane region" description="Helical" evidence="2">
    <location>
        <begin position="6"/>
        <end position="26"/>
    </location>
</feature>
<proteinExistence type="predicted"/>
<keyword evidence="2" id="KW-0472">Membrane</keyword>
<keyword evidence="1" id="KW-0175">Coiled coil</keyword>